<keyword evidence="2" id="KW-0479">Metal-binding</keyword>
<accession>A0A5M6D1R7</accession>
<dbReference type="Gene3D" id="3.40.720.10">
    <property type="entry name" value="Alkaline Phosphatase, subunit A"/>
    <property type="match status" value="1"/>
</dbReference>
<evidence type="ECO:0000313" key="7">
    <source>
        <dbReference type="EMBL" id="KAA5541398.1"/>
    </source>
</evidence>
<dbReference type="AlphaFoldDB" id="A0A5M6D1R7"/>
<proteinExistence type="inferred from homology"/>
<protein>
    <submittedName>
        <fullName evidence="7">Sulfatase-like hydrolase/transferase</fullName>
    </submittedName>
</protein>
<keyword evidence="5" id="KW-0472">Membrane</keyword>
<keyword evidence="4" id="KW-0106">Calcium</keyword>
<dbReference type="InterPro" id="IPR000917">
    <property type="entry name" value="Sulfatase_N"/>
</dbReference>
<evidence type="ECO:0000313" key="8">
    <source>
        <dbReference type="Proteomes" id="UP000324479"/>
    </source>
</evidence>
<comment type="similarity">
    <text evidence="1">Belongs to the sulfatase family.</text>
</comment>
<evidence type="ECO:0000256" key="3">
    <source>
        <dbReference type="ARBA" id="ARBA00022801"/>
    </source>
</evidence>
<evidence type="ECO:0000256" key="2">
    <source>
        <dbReference type="ARBA" id="ARBA00022723"/>
    </source>
</evidence>
<dbReference type="SUPFAM" id="SSF53649">
    <property type="entry name" value="Alkaline phosphatase-like"/>
    <property type="match status" value="1"/>
</dbReference>
<dbReference type="PROSITE" id="PS00523">
    <property type="entry name" value="SULFATASE_1"/>
    <property type="match status" value="1"/>
</dbReference>
<evidence type="ECO:0000256" key="5">
    <source>
        <dbReference type="SAM" id="Phobius"/>
    </source>
</evidence>
<dbReference type="InterPro" id="IPR050738">
    <property type="entry name" value="Sulfatase"/>
</dbReference>
<dbReference type="GO" id="GO:0016740">
    <property type="term" value="F:transferase activity"/>
    <property type="evidence" value="ECO:0007669"/>
    <property type="project" value="UniProtKB-KW"/>
</dbReference>
<dbReference type="GO" id="GO:0046872">
    <property type="term" value="F:metal ion binding"/>
    <property type="evidence" value="ECO:0007669"/>
    <property type="project" value="UniProtKB-KW"/>
</dbReference>
<comment type="caution">
    <text evidence="7">The sequence shown here is derived from an EMBL/GenBank/DDBJ whole genome shotgun (WGS) entry which is preliminary data.</text>
</comment>
<keyword evidence="8" id="KW-1185">Reference proteome</keyword>
<name>A0A5M6D1R7_9BACT</name>
<dbReference type="PANTHER" id="PTHR42693:SF53">
    <property type="entry name" value="ENDO-4-O-SULFATASE"/>
    <property type="match status" value="1"/>
</dbReference>
<organism evidence="7 8">
    <name type="scientific">Roseiconus nitratireducens</name>
    <dbReference type="NCBI Taxonomy" id="2605748"/>
    <lineage>
        <taxon>Bacteria</taxon>
        <taxon>Pseudomonadati</taxon>
        <taxon>Planctomycetota</taxon>
        <taxon>Planctomycetia</taxon>
        <taxon>Pirellulales</taxon>
        <taxon>Pirellulaceae</taxon>
        <taxon>Roseiconus</taxon>
    </lineage>
</organism>
<keyword evidence="3 7" id="KW-0378">Hydrolase</keyword>
<dbReference type="GO" id="GO:0004065">
    <property type="term" value="F:arylsulfatase activity"/>
    <property type="evidence" value="ECO:0007669"/>
    <property type="project" value="TreeGrafter"/>
</dbReference>
<dbReference type="InterPro" id="IPR024607">
    <property type="entry name" value="Sulfatase_CS"/>
</dbReference>
<dbReference type="RefSeq" id="WP_150077784.1">
    <property type="nucleotide sequence ID" value="NZ_VWOX01000010.1"/>
</dbReference>
<evidence type="ECO:0000256" key="1">
    <source>
        <dbReference type="ARBA" id="ARBA00008779"/>
    </source>
</evidence>
<keyword evidence="5" id="KW-0812">Transmembrane</keyword>
<evidence type="ECO:0000259" key="6">
    <source>
        <dbReference type="Pfam" id="PF00884"/>
    </source>
</evidence>
<dbReference type="Pfam" id="PF00884">
    <property type="entry name" value="Sulfatase"/>
    <property type="match status" value="1"/>
</dbReference>
<reference evidence="7 8" key="1">
    <citation type="submission" date="2019-08" db="EMBL/GenBank/DDBJ databases">
        <authorList>
            <person name="Dhanesh K."/>
            <person name="Kumar G."/>
            <person name="Sasikala C."/>
            <person name="Venkata Ramana C."/>
        </authorList>
    </citation>
    <scope>NUCLEOTIDE SEQUENCE [LARGE SCALE GENOMIC DNA]</scope>
    <source>
        <strain evidence="7 8">JC645</strain>
    </source>
</reference>
<feature type="domain" description="Sulfatase N-terminal" evidence="6">
    <location>
        <begin position="49"/>
        <end position="340"/>
    </location>
</feature>
<dbReference type="EMBL" id="VWOX01000010">
    <property type="protein sequence ID" value="KAA5541398.1"/>
    <property type="molecule type" value="Genomic_DNA"/>
</dbReference>
<gene>
    <name evidence="7" type="ORF">FYK55_17675</name>
</gene>
<feature type="transmembrane region" description="Helical" evidence="5">
    <location>
        <begin position="21"/>
        <end position="41"/>
    </location>
</feature>
<keyword evidence="7" id="KW-0808">Transferase</keyword>
<sequence length="495" mass="54544">MIRCLAGPLADCRPHHKHHAATLPVAIILTVVVAFTCTTALDAASDERPNIVLVMADDQGWGDTGYNGHPLIKTPVLDEMAGSGLRFDHFYAAAPVCSPTRGSVLTGRTPNRFGCYSWGRPLRPQEITLAERLQSAGYVTGHFGKWHLGSVLEGSPVNPGQSGFDHWLSAFNFYDNDPVLSREGKAVELKGESSMVAADAAIDFIQNQVQADKPFLAVVWFGSPHSPHRAAPEDRALYAGEKRADWMGEITGLDRAVGKLRDALTGAGVRENTLFWYTSDNGGLVPESSGGRAKKSSIYEGGLRVPAIIEWPAVIQSPRVTEIPATTCDIYPTVMDLLGIDTDQQPVLDGISLEPIIRGQRQQRNKPIGFWKTDQSGISTPHDQWMRQELQAQQQGQDYFDRSRLVSDAGQIKPAFAAGHFPGHAAWLDWPWKLHRIETKKGESPVSFELYNLGTDPMETEDLASQQPERVAAMRPQLREWLQSVVDSSNGQDYR</sequence>
<dbReference type="InterPro" id="IPR017850">
    <property type="entry name" value="Alkaline_phosphatase_core_sf"/>
</dbReference>
<dbReference type="Gene3D" id="3.30.1120.10">
    <property type="match status" value="1"/>
</dbReference>
<dbReference type="Proteomes" id="UP000324479">
    <property type="component" value="Unassembled WGS sequence"/>
</dbReference>
<keyword evidence="5" id="KW-1133">Transmembrane helix</keyword>
<evidence type="ECO:0000256" key="4">
    <source>
        <dbReference type="ARBA" id="ARBA00022837"/>
    </source>
</evidence>
<dbReference type="PANTHER" id="PTHR42693">
    <property type="entry name" value="ARYLSULFATASE FAMILY MEMBER"/>
    <property type="match status" value="1"/>
</dbReference>